<proteinExistence type="predicted"/>
<dbReference type="InterPro" id="IPR052917">
    <property type="entry name" value="Stress-Dev_Protein"/>
</dbReference>
<dbReference type="Proteomes" id="UP000245252">
    <property type="component" value="Unassembled WGS sequence"/>
</dbReference>
<keyword evidence="3" id="KW-1185">Reference proteome</keyword>
<sequence length="164" mass="18594">MSTPKELEAKFWKALKSDRTVMLGLEGHGDEHPRPMTAQIEGDKGPIWFFTAKDTELAEELSGVEQALFTFASKDHDVFATVHGRLSLSNDRDMIERLWNRYVAAWFEGGKDDPNLALLRFDAEHAEIWLDESSLFAGIKMLLGADPKKEYQDKTAEVTLKEAH</sequence>
<dbReference type="SUPFAM" id="SSF50475">
    <property type="entry name" value="FMN-binding split barrel"/>
    <property type="match status" value="1"/>
</dbReference>
<accession>A0A2U2DRP6</accession>
<name>A0A2U2DRP6_9HYPH</name>
<protein>
    <submittedName>
        <fullName evidence="2">General stress protein</fullName>
    </submittedName>
</protein>
<gene>
    <name evidence="2" type="ORF">DEM27_10985</name>
</gene>
<evidence type="ECO:0000313" key="3">
    <source>
        <dbReference type="Proteomes" id="UP000245252"/>
    </source>
</evidence>
<dbReference type="InterPro" id="IPR038725">
    <property type="entry name" value="YdaG_split_barrel_FMN-bd"/>
</dbReference>
<dbReference type="OrthoDB" id="1432662at2"/>
<reference evidence="2 3" key="1">
    <citation type="submission" date="2018-05" db="EMBL/GenBank/DDBJ databases">
        <title>The draft genome of strain NS-104.</title>
        <authorList>
            <person name="Hang P."/>
            <person name="Jiang J."/>
        </authorList>
    </citation>
    <scope>NUCLEOTIDE SEQUENCE [LARGE SCALE GENOMIC DNA]</scope>
    <source>
        <strain evidence="2 3">NS-104</strain>
    </source>
</reference>
<comment type="caution">
    <text evidence="2">The sequence shown here is derived from an EMBL/GenBank/DDBJ whole genome shotgun (WGS) entry which is preliminary data.</text>
</comment>
<evidence type="ECO:0000313" key="2">
    <source>
        <dbReference type="EMBL" id="PWE55967.1"/>
    </source>
</evidence>
<dbReference type="PANTHER" id="PTHR34818:SF1">
    <property type="entry name" value="PROTEIN BLI-3"/>
    <property type="match status" value="1"/>
</dbReference>
<dbReference type="EMBL" id="QFBC01000004">
    <property type="protein sequence ID" value="PWE55967.1"/>
    <property type="molecule type" value="Genomic_DNA"/>
</dbReference>
<dbReference type="PANTHER" id="PTHR34818">
    <property type="entry name" value="PROTEIN BLI-3"/>
    <property type="match status" value="1"/>
</dbReference>
<dbReference type="AlphaFoldDB" id="A0A2U2DRP6"/>
<dbReference type="Pfam" id="PF16242">
    <property type="entry name" value="Pyrid_ox_like"/>
    <property type="match status" value="1"/>
</dbReference>
<dbReference type="RefSeq" id="WP_109458285.1">
    <property type="nucleotide sequence ID" value="NZ_QFBC01000004.1"/>
</dbReference>
<feature type="domain" description="General stress protein FMN-binding split barrel" evidence="1">
    <location>
        <begin position="9"/>
        <end position="144"/>
    </location>
</feature>
<organism evidence="2 3">
    <name type="scientific">Metarhizobium album</name>
    <dbReference type="NCBI Taxonomy" id="2182425"/>
    <lineage>
        <taxon>Bacteria</taxon>
        <taxon>Pseudomonadati</taxon>
        <taxon>Pseudomonadota</taxon>
        <taxon>Alphaproteobacteria</taxon>
        <taxon>Hyphomicrobiales</taxon>
        <taxon>Rhizobiaceae</taxon>
        <taxon>Metarhizobium</taxon>
    </lineage>
</organism>
<evidence type="ECO:0000259" key="1">
    <source>
        <dbReference type="Pfam" id="PF16242"/>
    </source>
</evidence>
<dbReference type="InterPro" id="IPR012349">
    <property type="entry name" value="Split_barrel_FMN-bd"/>
</dbReference>
<dbReference type="Gene3D" id="2.30.110.10">
    <property type="entry name" value="Electron Transport, Fmn-binding Protein, Chain A"/>
    <property type="match status" value="1"/>
</dbReference>